<keyword evidence="2" id="KW-1185">Reference proteome</keyword>
<dbReference type="AlphaFoldDB" id="A0AAE1RTE1"/>
<comment type="caution">
    <text evidence="1">The sequence shown here is derived from an EMBL/GenBank/DDBJ whole genome shotgun (WGS) entry which is preliminary data.</text>
</comment>
<evidence type="ECO:0000313" key="1">
    <source>
        <dbReference type="EMBL" id="KAK4357556.1"/>
    </source>
</evidence>
<dbReference type="EMBL" id="JAVYJV010000012">
    <property type="protein sequence ID" value="KAK4357556.1"/>
    <property type="molecule type" value="Genomic_DNA"/>
</dbReference>
<accession>A0AAE1RTE1</accession>
<sequence length="319" mass="35267">MIEEFSEAVEEIEKKVLKYTFSAPSKNDKGSMRGRGWEDAFVDSRLAMLHLSSAADPTAEKLSGDHPPLHQCHSCGSLKKQPHFSPEISTTTSAAAITAETPDPSPEKKTLYGGAATKAKRYSNCRFSSSLEEPFPKRTATLLPLISTTTSAGDTNNHHVLLLPISTTAGTGDTNGNNNNHFQGFIKIPLQESPIKSPNQCALTRTASWSPNVQELGGTVNNGESPTAMRLKRMKDGMKEMRQWCDLMIQEDVHEETEPEIYKILKDDETETREEALCEEAVSVERMGSCLILHFKCPCGKGYQILLCGNNCYYKLTDF</sequence>
<organism evidence="1 2">
    <name type="scientific">Anisodus tanguticus</name>
    <dbReference type="NCBI Taxonomy" id="243964"/>
    <lineage>
        <taxon>Eukaryota</taxon>
        <taxon>Viridiplantae</taxon>
        <taxon>Streptophyta</taxon>
        <taxon>Embryophyta</taxon>
        <taxon>Tracheophyta</taxon>
        <taxon>Spermatophyta</taxon>
        <taxon>Magnoliopsida</taxon>
        <taxon>eudicotyledons</taxon>
        <taxon>Gunneridae</taxon>
        <taxon>Pentapetalae</taxon>
        <taxon>asterids</taxon>
        <taxon>lamiids</taxon>
        <taxon>Solanales</taxon>
        <taxon>Solanaceae</taxon>
        <taxon>Solanoideae</taxon>
        <taxon>Hyoscyameae</taxon>
        <taxon>Anisodus</taxon>
    </lineage>
</organism>
<proteinExistence type="predicted"/>
<evidence type="ECO:0000313" key="2">
    <source>
        <dbReference type="Proteomes" id="UP001291623"/>
    </source>
</evidence>
<protein>
    <submittedName>
        <fullName evidence="1">Uncharacterized protein</fullName>
    </submittedName>
</protein>
<gene>
    <name evidence="1" type="ORF">RND71_023166</name>
</gene>
<reference evidence="1" key="1">
    <citation type="submission" date="2023-12" db="EMBL/GenBank/DDBJ databases">
        <title>Genome assembly of Anisodus tanguticus.</title>
        <authorList>
            <person name="Wang Y.-J."/>
        </authorList>
    </citation>
    <scope>NUCLEOTIDE SEQUENCE</scope>
    <source>
        <strain evidence="1">KB-2021</strain>
        <tissue evidence="1">Leaf</tissue>
    </source>
</reference>
<dbReference type="Proteomes" id="UP001291623">
    <property type="component" value="Unassembled WGS sequence"/>
</dbReference>
<name>A0AAE1RTE1_9SOLA</name>